<reference evidence="4" key="1">
    <citation type="submission" date="2020-10" db="EMBL/GenBank/DDBJ databases">
        <authorList>
            <person name="Gilroy R."/>
        </authorList>
    </citation>
    <scope>NUCLEOTIDE SEQUENCE</scope>
    <source>
        <strain evidence="4">10669</strain>
    </source>
</reference>
<dbReference type="EMBL" id="DVOG01000124">
    <property type="protein sequence ID" value="HIV04431.1"/>
    <property type="molecule type" value="Genomic_DNA"/>
</dbReference>
<reference evidence="4" key="2">
    <citation type="journal article" date="2021" name="PeerJ">
        <title>Extensive microbial diversity within the chicken gut microbiome revealed by metagenomics and culture.</title>
        <authorList>
            <person name="Gilroy R."/>
            <person name="Ravi A."/>
            <person name="Getino M."/>
            <person name="Pursley I."/>
            <person name="Horton D.L."/>
            <person name="Alikhan N.F."/>
            <person name="Baker D."/>
            <person name="Gharbi K."/>
            <person name="Hall N."/>
            <person name="Watson M."/>
            <person name="Adriaenssens E.M."/>
            <person name="Foster-Nyarko E."/>
            <person name="Jarju S."/>
            <person name="Secka A."/>
            <person name="Antonio M."/>
            <person name="Oren A."/>
            <person name="Chaudhuri R.R."/>
            <person name="La Ragione R."/>
            <person name="Hildebrand F."/>
            <person name="Pallen M.J."/>
        </authorList>
    </citation>
    <scope>NUCLEOTIDE SEQUENCE</scope>
    <source>
        <strain evidence="4">10669</strain>
    </source>
</reference>
<evidence type="ECO:0000256" key="1">
    <source>
        <dbReference type="ARBA" id="ARBA00022676"/>
    </source>
</evidence>
<accession>A0A9D1NKB6</accession>
<feature type="domain" description="Glycosyltransferase 2-like" evidence="3">
    <location>
        <begin position="25"/>
        <end position="140"/>
    </location>
</feature>
<dbReference type="PANTHER" id="PTHR22916">
    <property type="entry name" value="GLYCOSYLTRANSFERASE"/>
    <property type="match status" value="1"/>
</dbReference>
<dbReference type="InterPro" id="IPR029063">
    <property type="entry name" value="SAM-dependent_MTases_sf"/>
</dbReference>
<dbReference type="Gene3D" id="3.90.550.10">
    <property type="entry name" value="Spore Coat Polysaccharide Biosynthesis Protein SpsA, Chain A"/>
    <property type="match status" value="1"/>
</dbReference>
<organism evidence="4 5">
    <name type="scientific">Candidatus Spyradosoma merdigallinarum</name>
    <dbReference type="NCBI Taxonomy" id="2840950"/>
    <lineage>
        <taxon>Bacteria</taxon>
        <taxon>Pseudomonadati</taxon>
        <taxon>Verrucomicrobiota</taxon>
        <taxon>Opitutia</taxon>
        <taxon>Opitutia incertae sedis</taxon>
        <taxon>Candidatus Spyradosoma</taxon>
    </lineage>
</organism>
<dbReference type="Pfam" id="PF00535">
    <property type="entry name" value="Glycos_transf_2"/>
    <property type="match status" value="1"/>
</dbReference>
<dbReference type="Gene3D" id="3.40.50.150">
    <property type="entry name" value="Vaccinia Virus protein VP39"/>
    <property type="match status" value="1"/>
</dbReference>
<dbReference type="SUPFAM" id="SSF53335">
    <property type="entry name" value="S-adenosyl-L-methionine-dependent methyltransferases"/>
    <property type="match status" value="1"/>
</dbReference>
<gene>
    <name evidence="4" type="ORF">IAC75_04685</name>
</gene>
<dbReference type="PANTHER" id="PTHR22916:SF51">
    <property type="entry name" value="GLYCOSYLTRANSFERASE EPSH-RELATED"/>
    <property type="match status" value="1"/>
</dbReference>
<sequence length="1162" mass="132578">MRRDFFRIWQKAIADGNLKFTPLVSVVIPVYNVEKYLRQCLDSVVNQTLKEIEIICVDDGSTDSSPQILEEYAATDARVKILTQSNKGQGAARNLGIKKASGEYIGFVDSDDYVEPNMYERLWRSAKEKNFEIAECGAVIENEGFASEDYCRGQAASFDFKDWEMLSPAEELFTENRFHAVLWNKIYSRAFLVSCGLAIDETIKKGEDAAFQWCCMPHCSRFRRISDKLYHYRVGRKGSTETQKNTGKDWESFLIGCRRIFAYWEKRGWTKTMGDILFRRFWTIALWRHRLWFGLTTGDMFFRHIREILVHFEENGKIDNSYLRKIDEKDRIQITRYFSAEKRQVIVSLTSFPTRIKAVSQAIETILDQTWMPDRVTLWLADSQFPRKEAELPRELLALRSRGLEIFWTKDIKSYKKLVPALKAFPNEVIVTADDDLFYPRNWLEELARAYLKDPLSIQARRAHEISFLDENTLAPYASWEKDIGPRAHSFNNFLTGVGGVLFPPKALHSDVLDEANFTALCPRGDDIWFWAMAVRNGTKINVPVKSFPLRFVEGTQEVSLWRDNIGGGENDRALTRVLKAYPEILPKLDRIYISGKDRPSARETARPAAGTAEAPAAAKKIYPAFLVRLGALFILNKAARKRWRERHMDLTPKDGIDVNAHPELRRDSALKRFAVRAASLFIFSKKKRRAFRAKHLNLRPRDGVDVRALSSRELARLREAKRSRSTLWRVFDALVPATRGKIAHTERHLRRAAEEQTRILIDELRRMHDENRRAFDESRRVVDENRRTLGAVRAELKIVRERADALSRELSAPREALTLKTLAAKHAALDAESNLQARLGEVLESLNAARSEFAQTATETVRAVNARADALPRMFEEALARNAESTKSALLAAKTELCTSVEAAEKQLQEALAKSVPESEARVLAAVETQARTTAEIRKFAEDSAWASVFNSTIAGSAWLRDAAFSPGRWAVGYPFLYVLYRVLNDGKPRSILETGLGQSTRMIAQYAAAHAGTEHTVVEHDATWIRFFGESFALPPSTQVAHLPLTKTWRYGEDAEIVAYEGFGERFRGRKFDLISLDGPFGFMAKTYARADILPLIPECLAESFVILIDDFEREGERATVAELTRILRERGVAFREATYSGIKQMRIIVSPDKKFLCSL</sequence>
<protein>
    <submittedName>
        <fullName evidence="4">Glycosyltransferase</fullName>
    </submittedName>
</protein>
<keyword evidence="2" id="KW-0808">Transferase</keyword>
<dbReference type="CDD" id="cd00761">
    <property type="entry name" value="Glyco_tranf_GTA_type"/>
    <property type="match status" value="1"/>
</dbReference>
<evidence type="ECO:0000259" key="3">
    <source>
        <dbReference type="Pfam" id="PF00535"/>
    </source>
</evidence>
<name>A0A9D1NKB6_9BACT</name>
<dbReference type="Proteomes" id="UP000886812">
    <property type="component" value="Unassembled WGS sequence"/>
</dbReference>
<dbReference type="SUPFAM" id="SSF53448">
    <property type="entry name" value="Nucleotide-diphospho-sugar transferases"/>
    <property type="match status" value="2"/>
</dbReference>
<comment type="caution">
    <text evidence="4">The sequence shown here is derived from an EMBL/GenBank/DDBJ whole genome shotgun (WGS) entry which is preliminary data.</text>
</comment>
<evidence type="ECO:0000256" key="2">
    <source>
        <dbReference type="ARBA" id="ARBA00022679"/>
    </source>
</evidence>
<dbReference type="AlphaFoldDB" id="A0A9D1NKB6"/>
<keyword evidence="1" id="KW-0328">Glycosyltransferase</keyword>
<dbReference type="GO" id="GO:0016758">
    <property type="term" value="F:hexosyltransferase activity"/>
    <property type="evidence" value="ECO:0007669"/>
    <property type="project" value="UniProtKB-ARBA"/>
</dbReference>
<dbReference type="InterPro" id="IPR001173">
    <property type="entry name" value="Glyco_trans_2-like"/>
</dbReference>
<evidence type="ECO:0000313" key="4">
    <source>
        <dbReference type="EMBL" id="HIV04431.1"/>
    </source>
</evidence>
<evidence type="ECO:0000313" key="5">
    <source>
        <dbReference type="Proteomes" id="UP000886812"/>
    </source>
</evidence>
<dbReference type="InterPro" id="IPR029044">
    <property type="entry name" value="Nucleotide-diphossugar_trans"/>
</dbReference>
<proteinExistence type="predicted"/>